<gene>
    <name evidence="2" type="ORF">DR999_PMT18623</name>
</gene>
<dbReference type="EMBL" id="QXTE01000335">
    <property type="protein sequence ID" value="TFJ99315.1"/>
    <property type="molecule type" value="Genomic_DNA"/>
</dbReference>
<evidence type="ECO:0000313" key="3">
    <source>
        <dbReference type="Proteomes" id="UP000297703"/>
    </source>
</evidence>
<accession>A0A4D9DP00</accession>
<feature type="region of interest" description="Disordered" evidence="1">
    <location>
        <begin position="1"/>
        <end position="38"/>
    </location>
</feature>
<protein>
    <submittedName>
        <fullName evidence="2">Deleted in autism protein 1</fullName>
    </submittedName>
</protein>
<name>A0A4D9DP00_9SAUR</name>
<comment type="caution">
    <text evidence="2">The sequence shown here is derived from an EMBL/GenBank/DDBJ whole genome shotgun (WGS) entry which is preliminary data.</text>
</comment>
<feature type="compositionally biased region" description="Polar residues" evidence="1">
    <location>
        <begin position="10"/>
        <end position="20"/>
    </location>
</feature>
<dbReference type="Proteomes" id="UP000297703">
    <property type="component" value="Unassembled WGS sequence"/>
</dbReference>
<proteinExistence type="predicted"/>
<organism evidence="2 3">
    <name type="scientific">Platysternon megacephalum</name>
    <name type="common">big-headed turtle</name>
    <dbReference type="NCBI Taxonomy" id="55544"/>
    <lineage>
        <taxon>Eukaryota</taxon>
        <taxon>Metazoa</taxon>
        <taxon>Chordata</taxon>
        <taxon>Craniata</taxon>
        <taxon>Vertebrata</taxon>
        <taxon>Euteleostomi</taxon>
        <taxon>Archelosauria</taxon>
        <taxon>Testudinata</taxon>
        <taxon>Testudines</taxon>
        <taxon>Cryptodira</taxon>
        <taxon>Durocryptodira</taxon>
        <taxon>Testudinoidea</taxon>
        <taxon>Platysternidae</taxon>
        <taxon>Platysternon</taxon>
    </lineage>
</organism>
<reference evidence="2 3" key="1">
    <citation type="submission" date="2019-04" db="EMBL/GenBank/DDBJ databases">
        <title>Draft genome of the big-headed turtle Platysternon megacephalum.</title>
        <authorList>
            <person name="Gong S."/>
        </authorList>
    </citation>
    <scope>NUCLEOTIDE SEQUENCE [LARGE SCALE GENOMIC DNA]</scope>
    <source>
        <strain evidence="2">DO16091913</strain>
        <tissue evidence="2">Muscle</tissue>
    </source>
</reference>
<keyword evidence="3" id="KW-1185">Reference proteome</keyword>
<dbReference type="AlphaFoldDB" id="A0A4D9DP00"/>
<evidence type="ECO:0000256" key="1">
    <source>
        <dbReference type="SAM" id="MobiDB-lite"/>
    </source>
</evidence>
<evidence type="ECO:0000313" key="2">
    <source>
        <dbReference type="EMBL" id="TFJ99315.1"/>
    </source>
</evidence>
<reference evidence="2 3" key="2">
    <citation type="submission" date="2019-04" db="EMBL/GenBank/DDBJ databases">
        <title>The genome sequence of big-headed turtle.</title>
        <authorList>
            <person name="Gong S."/>
        </authorList>
    </citation>
    <scope>NUCLEOTIDE SEQUENCE [LARGE SCALE GENOMIC DNA]</scope>
    <source>
        <strain evidence="2">DO16091913</strain>
        <tissue evidence="2">Muscle</tissue>
    </source>
</reference>
<sequence length="110" mass="11653">MNYTPMGPSSVASCLQQQPASAAVEERPETPPPPMCDSGIIPLDTELLPLLRILWPGVPQAVQKNLSPAFILLTAAGGQHWCGDFQDQHRAQRADGVQVGEVSVPAQGLG</sequence>